<dbReference type="SUPFAM" id="SSF69618">
    <property type="entry name" value="HemD-like"/>
    <property type="match status" value="1"/>
</dbReference>
<evidence type="ECO:0000256" key="4">
    <source>
        <dbReference type="ARBA" id="ARBA00023239"/>
    </source>
</evidence>
<dbReference type="InterPro" id="IPR003754">
    <property type="entry name" value="4pyrrol_synth_uPrphyn_synth"/>
</dbReference>
<dbReference type="Pfam" id="PF02602">
    <property type="entry name" value="HEM4"/>
    <property type="match status" value="1"/>
</dbReference>
<accession>A0A447SNB7</accession>
<evidence type="ECO:0000256" key="1">
    <source>
        <dbReference type="ARBA" id="ARBA00004772"/>
    </source>
</evidence>
<dbReference type="PANTHER" id="PTHR38042">
    <property type="entry name" value="UROPORPHYRINOGEN-III SYNTHASE, CHLOROPLASTIC"/>
    <property type="match status" value="1"/>
</dbReference>
<dbReference type="Proteomes" id="UP000268198">
    <property type="component" value="Chromosome"/>
</dbReference>
<dbReference type="GO" id="GO:0006782">
    <property type="term" value="P:protoporphyrinogen IX biosynthetic process"/>
    <property type="evidence" value="ECO:0007669"/>
    <property type="project" value="UniProtKB-UniRule"/>
</dbReference>
<evidence type="ECO:0000313" key="11">
    <source>
        <dbReference type="EMBL" id="VEB21947.1"/>
    </source>
</evidence>
<dbReference type="EC" id="4.2.1.75" evidence="3 9"/>
<evidence type="ECO:0000256" key="3">
    <source>
        <dbReference type="ARBA" id="ARBA00013109"/>
    </source>
</evidence>
<dbReference type="PANTHER" id="PTHR38042:SF1">
    <property type="entry name" value="UROPORPHYRINOGEN-III SYNTHASE, CHLOROPLASTIC"/>
    <property type="match status" value="1"/>
</dbReference>
<dbReference type="UniPathway" id="UPA00251">
    <property type="reaction ID" value="UER00320"/>
</dbReference>
<evidence type="ECO:0000256" key="8">
    <source>
        <dbReference type="ARBA" id="ARBA00048617"/>
    </source>
</evidence>
<dbReference type="InterPro" id="IPR039793">
    <property type="entry name" value="UROS/Hem4"/>
</dbReference>
<evidence type="ECO:0000256" key="2">
    <source>
        <dbReference type="ARBA" id="ARBA00008133"/>
    </source>
</evidence>
<dbReference type="CDD" id="cd06578">
    <property type="entry name" value="HemD"/>
    <property type="match status" value="1"/>
</dbReference>
<protein>
    <recommendedName>
        <fullName evidence="7 9">Uroporphyrinogen-III synthase</fullName>
        <ecNumber evidence="3 9">4.2.1.75</ecNumber>
    </recommendedName>
</protein>
<evidence type="ECO:0000259" key="10">
    <source>
        <dbReference type="Pfam" id="PF02602"/>
    </source>
</evidence>
<keyword evidence="4 9" id="KW-0456">Lyase</keyword>
<dbReference type="GO" id="GO:0004852">
    <property type="term" value="F:uroporphyrinogen-III synthase activity"/>
    <property type="evidence" value="ECO:0007669"/>
    <property type="project" value="UniProtKB-UniRule"/>
</dbReference>
<feature type="domain" description="Tetrapyrrole biosynthesis uroporphyrinogen III synthase" evidence="10">
    <location>
        <begin position="14"/>
        <end position="239"/>
    </location>
</feature>
<gene>
    <name evidence="11" type="ORF">NCTC3438_00187</name>
</gene>
<sequence>MAVLVTRPDEKGKQLVEMLAKAGIAAIHFPLFSIQAGRELNDLPRQLNQLNAGDYVFVVSQNAVTYSAESLKQAGFQWRADLHYFTVGQRTAQVFSSQTEQNIHYPFQQETSEGVLSLSAMKNLHDKTILILRGNGGRAFFAEQASLRGATIQTLECYRREPLVYDPVEQTSMLKRAGITTILATSKEILCLLLDFVPKNEHNWLKSCRLITVSERIQRFAFAMGWEKVDVSPRADNATLCDTLLQFNEF</sequence>
<comment type="function">
    <text evidence="6 9">Catalyzes cyclization of the linear tetrapyrrole, hydroxymethylbilane, to the macrocyclic uroporphyrinogen III.</text>
</comment>
<dbReference type="KEGG" id="avt:NCTC3438_00187"/>
<dbReference type="OrthoDB" id="9787650at2"/>
<proteinExistence type="inferred from homology"/>
<dbReference type="AlphaFoldDB" id="A0A447SNB7"/>
<comment type="similarity">
    <text evidence="2 9">Belongs to the uroporphyrinogen-III synthase family.</text>
</comment>
<evidence type="ECO:0000256" key="5">
    <source>
        <dbReference type="ARBA" id="ARBA00023244"/>
    </source>
</evidence>
<comment type="catalytic activity">
    <reaction evidence="8 9">
        <text>hydroxymethylbilane = uroporphyrinogen III + H2O</text>
        <dbReference type="Rhea" id="RHEA:18965"/>
        <dbReference type="ChEBI" id="CHEBI:15377"/>
        <dbReference type="ChEBI" id="CHEBI:57308"/>
        <dbReference type="ChEBI" id="CHEBI:57845"/>
        <dbReference type="EC" id="4.2.1.75"/>
    </reaction>
</comment>
<dbReference type="Gene3D" id="3.40.50.10090">
    <property type="match status" value="2"/>
</dbReference>
<dbReference type="EMBL" id="LR134167">
    <property type="protein sequence ID" value="VEB21947.1"/>
    <property type="molecule type" value="Genomic_DNA"/>
</dbReference>
<evidence type="ECO:0000256" key="6">
    <source>
        <dbReference type="ARBA" id="ARBA00037589"/>
    </source>
</evidence>
<dbReference type="RefSeq" id="WP_126370808.1">
    <property type="nucleotide sequence ID" value="NZ_LR134167.1"/>
</dbReference>
<keyword evidence="12" id="KW-1185">Reference proteome</keyword>
<evidence type="ECO:0000313" key="12">
    <source>
        <dbReference type="Proteomes" id="UP000268198"/>
    </source>
</evidence>
<dbReference type="InterPro" id="IPR036108">
    <property type="entry name" value="4pyrrol_syn_uPrphyn_synt_sf"/>
</dbReference>
<comment type="pathway">
    <text evidence="1 9">Porphyrin-containing compound metabolism; protoporphyrin-IX biosynthesis; coproporphyrinogen-III from 5-aminolevulinate: step 3/4.</text>
</comment>
<reference evidence="11 12" key="1">
    <citation type="submission" date="2018-12" db="EMBL/GenBank/DDBJ databases">
        <authorList>
            <consortium name="Pathogen Informatics"/>
        </authorList>
    </citation>
    <scope>NUCLEOTIDE SEQUENCE [LARGE SCALE GENOMIC DNA]</scope>
    <source>
        <strain evidence="11 12">NCTC3438</strain>
    </source>
</reference>
<evidence type="ECO:0000256" key="9">
    <source>
        <dbReference type="RuleBase" id="RU366031"/>
    </source>
</evidence>
<name>A0A447SNB7_AVIVO</name>
<dbReference type="GO" id="GO:0006780">
    <property type="term" value="P:uroporphyrinogen III biosynthetic process"/>
    <property type="evidence" value="ECO:0007669"/>
    <property type="project" value="UniProtKB-UniRule"/>
</dbReference>
<organism evidence="11 12">
    <name type="scientific">Avibacterium volantium</name>
    <name type="common">Pasteurella volantium</name>
    <dbReference type="NCBI Taxonomy" id="762"/>
    <lineage>
        <taxon>Bacteria</taxon>
        <taxon>Pseudomonadati</taxon>
        <taxon>Pseudomonadota</taxon>
        <taxon>Gammaproteobacteria</taxon>
        <taxon>Pasteurellales</taxon>
        <taxon>Pasteurellaceae</taxon>
        <taxon>Avibacterium</taxon>
    </lineage>
</organism>
<keyword evidence="5 9" id="KW-0627">Porphyrin biosynthesis</keyword>
<evidence type="ECO:0000256" key="7">
    <source>
        <dbReference type="ARBA" id="ARBA00040167"/>
    </source>
</evidence>